<dbReference type="SUPFAM" id="SSF55729">
    <property type="entry name" value="Acyl-CoA N-acyltransferases (Nat)"/>
    <property type="match status" value="1"/>
</dbReference>
<dbReference type="OrthoDB" id="7869205at2"/>
<feature type="domain" description="N-acetyltransferase" evidence="1">
    <location>
        <begin position="6"/>
        <end position="158"/>
    </location>
</feature>
<protein>
    <submittedName>
        <fullName evidence="2">Predicted N-acetyltransferase YhbS</fullName>
    </submittedName>
</protein>
<dbReference type="GO" id="GO:0016747">
    <property type="term" value="F:acyltransferase activity, transferring groups other than amino-acyl groups"/>
    <property type="evidence" value="ECO:0007669"/>
    <property type="project" value="InterPro"/>
</dbReference>
<dbReference type="STRING" id="1508389.SAMN05444003_2038"/>
<accession>A0A1M5Q4G6</accession>
<dbReference type="Proteomes" id="UP000184074">
    <property type="component" value="Unassembled WGS sequence"/>
</dbReference>
<evidence type="ECO:0000313" key="2">
    <source>
        <dbReference type="EMBL" id="SHH08892.1"/>
    </source>
</evidence>
<evidence type="ECO:0000313" key="3">
    <source>
        <dbReference type="Proteomes" id="UP000184074"/>
    </source>
</evidence>
<keyword evidence="2" id="KW-0808">Transferase</keyword>
<dbReference type="Gene3D" id="3.40.630.30">
    <property type="match status" value="1"/>
</dbReference>
<dbReference type="Pfam" id="PF13527">
    <property type="entry name" value="Acetyltransf_9"/>
    <property type="match status" value="1"/>
</dbReference>
<dbReference type="InterPro" id="IPR000182">
    <property type="entry name" value="GNAT_dom"/>
</dbReference>
<dbReference type="EMBL" id="FQXB01000002">
    <property type="protein sequence ID" value="SHH08892.1"/>
    <property type="molecule type" value="Genomic_DNA"/>
</dbReference>
<dbReference type="AlphaFoldDB" id="A0A1M5Q4G6"/>
<dbReference type="InterPro" id="IPR016181">
    <property type="entry name" value="Acyl_CoA_acyltransferase"/>
</dbReference>
<gene>
    <name evidence="2" type="ORF">SAMN05444003_2038</name>
</gene>
<dbReference type="CDD" id="cd04301">
    <property type="entry name" value="NAT_SF"/>
    <property type="match status" value="1"/>
</dbReference>
<evidence type="ECO:0000259" key="1">
    <source>
        <dbReference type="PROSITE" id="PS51186"/>
    </source>
</evidence>
<keyword evidence="3" id="KW-1185">Reference proteome</keyword>
<dbReference type="RefSeq" id="WP_072900796.1">
    <property type="nucleotide sequence ID" value="NZ_FQXB01000002.1"/>
</dbReference>
<sequence>MQVERIHELDLTSEDEAQIADLMARCFETDFGGRSFFQQRHHLRLALRDEGKIVAHMALDFRVIRLGEDLCDAVGLAEVATDPTYRGKGLATVLMNAAVEEAKASLADFFVLFGDRPIYAGHGFRTVPNHAIYTTMEGARSGKVVQRPTGALMVLPLRGKPWNDSVVVDLMGHKF</sequence>
<proteinExistence type="predicted"/>
<name>A0A1M5Q4G6_9RHOB</name>
<reference evidence="2 3" key="1">
    <citation type="submission" date="2016-11" db="EMBL/GenBank/DDBJ databases">
        <authorList>
            <person name="Jaros S."/>
            <person name="Januszkiewicz K."/>
            <person name="Wedrychowicz H."/>
        </authorList>
    </citation>
    <scope>NUCLEOTIDE SEQUENCE [LARGE SCALE GENOMIC DNA]</scope>
    <source>
        <strain evidence="2 3">DSM 28715</strain>
    </source>
</reference>
<dbReference type="PROSITE" id="PS51186">
    <property type="entry name" value="GNAT"/>
    <property type="match status" value="1"/>
</dbReference>
<organism evidence="2 3">
    <name type="scientific">Cognatiyoonia sediminum</name>
    <dbReference type="NCBI Taxonomy" id="1508389"/>
    <lineage>
        <taxon>Bacteria</taxon>
        <taxon>Pseudomonadati</taxon>
        <taxon>Pseudomonadota</taxon>
        <taxon>Alphaproteobacteria</taxon>
        <taxon>Rhodobacterales</taxon>
        <taxon>Paracoccaceae</taxon>
        <taxon>Cognatiyoonia</taxon>
    </lineage>
</organism>